<protein>
    <submittedName>
        <fullName evidence="2">Uncharacterized protein</fullName>
    </submittedName>
</protein>
<name>A0AC34Q4U5_9BILA</name>
<dbReference type="Proteomes" id="UP000887576">
    <property type="component" value="Unplaced"/>
</dbReference>
<reference evidence="2" key="1">
    <citation type="submission" date="2022-11" db="UniProtKB">
        <authorList>
            <consortium name="WormBaseParasite"/>
        </authorList>
    </citation>
    <scope>IDENTIFICATION</scope>
</reference>
<evidence type="ECO:0000313" key="1">
    <source>
        <dbReference type="Proteomes" id="UP000887576"/>
    </source>
</evidence>
<dbReference type="WBParaSite" id="JU765_v2.g13013.t1">
    <property type="protein sequence ID" value="JU765_v2.g13013.t1"/>
    <property type="gene ID" value="JU765_v2.g13013"/>
</dbReference>
<sequence>MTNVDCQYCNFKEYRLSGLGRGDHTAEFLVSVVKNHKCVFTFRGHQKLSSSTKGSLTCFNELEQKLQVRFYQICPPFIRKRLYSASKCISGLGEKPSTFIVRDIRFCDDEVVPEGVYDWKNAVIDVRRAIGLGKIGELDMKKMVRHFDFHHIYFGLWHSIVDKKLMKYFANSRIIGCDVDYSVSFPYITRTVSAVEYLTYRDILSKDWEKKLMKWNEKARKLKRLCIYPSEINDFGVLAEFMNARDHGFEMVLEEGSFDENELYKYFQPLKGNEIRRKKLLIIKPSDDSPEIKVTPKIYR</sequence>
<evidence type="ECO:0000313" key="2">
    <source>
        <dbReference type="WBParaSite" id="JU765_v2.g13013.t1"/>
    </source>
</evidence>
<accession>A0AC34Q4U5</accession>
<proteinExistence type="predicted"/>
<organism evidence="1 2">
    <name type="scientific">Panagrolaimus sp. JU765</name>
    <dbReference type="NCBI Taxonomy" id="591449"/>
    <lineage>
        <taxon>Eukaryota</taxon>
        <taxon>Metazoa</taxon>
        <taxon>Ecdysozoa</taxon>
        <taxon>Nematoda</taxon>
        <taxon>Chromadorea</taxon>
        <taxon>Rhabditida</taxon>
        <taxon>Tylenchina</taxon>
        <taxon>Panagrolaimomorpha</taxon>
        <taxon>Panagrolaimoidea</taxon>
        <taxon>Panagrolaimidae</taxon>
        <taxon>Panagrolaimus</taxon>
    </lineage>
</organism>